<evidence type="ECO:0000313" key="9">
    <source>
        <dbReference type="EMBL" id="MFD2162713.1"/>
    </source>
</evidence>
<dbReference type="InterPro" id="IPR036942">
    <property type="entry name" value="Beta-barrel_TonB_sf"/>
</dbReference>
<dbReference type="InterPro" id="IPR037066">
    <property type="entry name" value="Plug_dom_sf"/>
</dbReference>
<comment type="subcellular location">
    <subcellularLocation>
        <location evidence="1 7">Cell outer membrane</location>
        <topology evidence="1 7">Multi-pass membrane protein</topology>
    </subcellularLocation>
</comment>
<proteinExistence type="inferred from homology"/>
<evidence type="ECO:0000256" key="2">
    <source>
        <dbReference type="ARBA" id="ARBA00022448"/>
    </source>
</evidence>
<dbReference type="PROSITE" id="PS52016">
    <property type="entry name" value="TONB_DEPENDENT_REC_3"/>
    <property type="match status" value="1"/>
</dbReference>
<dbReference type="Gene3D" id="2.170.130.10">
    <property type="entry name" value="TonB-dependent receptor, plug domain"/>
    <property type="match status" value="1"/>
</dbReference>
<evidence type="ECO:0000256" key="6">
    <source>
        <dbReference type="ARBA" id="ARBA00023237"/>
    </source>
</evidence>
<keyword evidence="4 7" id="KW-0812">Transmembrane</keyword>
<gene>
    <name evidence="9" type="ORF">ACFSJU_09950</name>
</gene>
<evidence type="ECO:0000313" key="10">
    <source>
        <dbReference type="Proteomes" id="UP001597387"/>
    </source>
</evidence>
<dbReference type="EMBL" id="JBHUHZ010000001">
    <property type="protein sequence ID" value="MFD2162713.1"/>
    <property type="molecule type" value="Genomic_DNA"/>
</dbReference>
<reference evidence="10" key="1">
    <citation type="journal article" date="2019" name="Int. J. Syst. Evol. Microbiol.">
        <title>The Global Catalogue of Microorganisms (GCM) 10K type strain sequencing project: providing services to taxonomists for standard genome sequencing and annotation.</title>
        <authorList>
            <consortium name="The Broad Institute Genomics Platform"/>
            <consortium name="The Broad Institute Genome Sequencing Center for Infectious Disease"/>
            <person name="Wu L."/>
            <person name="Ma J."/>
        </authorList>
    </citation>
    <scope>NUCLEOTIDE SEQUENCE [LARGE SCALE GENOMIC DNA]</scope>
    <source>
        <strain evidence="10">KCTC 42217</strain>
    </source>
</reference>
<keyword evidence="5 7" id="KW-0472">Membrane</keyword>
<name>A0ABW4ZKY7_9SPHI</name>
<feature type="domain" description="TonB-dependent receptor plug" evidence="8">
    <location>
        <begin position="282"/>
        <end position="358"/>
    </location>
</feature>
<dbReference type="Pfam" id="PF13715">
    <property type="entry name" value="CarbopepD_reg_2"/>
    <property type="match status" value="1"/>
</dbReference>
<dbReference type="InterPro" id="IPR039426">
    <property type="entry name" value="TonB-dep_rcpt-like"/>
</dbReference>
<evidence type="ECO:0000256" key="5">
    <source>
        <dbReference type="ARBA" id="ARBA00023136"/>
    </source>
</evidence>
<evidence type="ECO:0000256" key="1">
    <source>
        <dbReference type="ARBA" id="ARBA00004571"/>
    </source>
</evidence>
<dbReference type="SUPFAM" id="SSF56935">
    <property type="entry name" value="Porins"/>
    <property type="match status" value="1"/>
</dbReference>
<evidence type="ECO:0000256" key="3">
    <source>
        <dbReference type="ARBA" id="ARBA00022452"/>
    </source>
</evidence>
<evidence type="ECO:0000256" key="4">
    <source>
        <dbReference type="ARBA" id="ARBA00022692"/>
    </source>
</evidence>
<dbReference type="Gene3D" id="2.60.40.1120">
    <property type="entry name" value="Carboxypeptidase-like, regulatory domain"/>
    <property type="match status" value="1"/>
</dbReference>
<keyword evidence="10" id="KW-1185">Reference proteome</keyword>
<comment type="caution">
    <text evidence="9">The sequence shown here is derived from an EMBL/GenBank/DDBJ whole genome shotgun (WGS) entry which is preliminary data.</text>
</comment>
<protein>
    <submittedName>
        <fullName evidence="9">Carboxypeptidase-like regulatory domain-containing protein</fullName>
    </submittedName>
</protein>
<dbReference type="InterPro" id="IPR012910">
    <property type="entry name" value="Plug_dom"/>
</dbReference>
<dbReference type="InterPro" id="IPR008969">
    <property type="entry name" value="CarboxyPept-like_regulatory"/>
</dbReference>
<keyword evidence="2 7" id="KW-0813">Transport</keyword>
<dbReference type="SUPFAM" id="SSF49464">
    <property type="entry name" value="Carboxypeptidase regulatory domain-like"/>
    <property type="match status" value="1"/>
</dbReference>
<keyword evidence="6 7" id="KW-0998">Cell outer membrane</keyword>
<dbReference type="Gene3D" id="2.40.170.20">
    <property type="entry name" value="TonB-dependent receptor, beta-barrel domain"/>
    <property type="match status" value="1"/>
</dbReference>
<organism evidence="9 10">
    <name type="scientific">Paradesertivirga mongoliensis</name>
    <dbReference type="NCBI Taxonomy" id="2100740"/>
    <lineage>
        <taxon>Bacteria</taxon>
        <taxon>Pseudomonadati</taxon>
        <taxon>Bacteroidota</taxon>
        <taxon>Sphingobacteriia</taxon>
        <taxon>Sphingobacteriales</taxon>
        <taxon>Sphingobacteriaceae</taxon>
        <taxon>Paradesertivirga</taxon>
    </lineage>
</organism>
<evidence type="ECO:0000259" key="8">
    <source>
        <dbReference type="Pfam" id="PF07715"/>
    </source>
</evidence>
<dbReference type="RefSeq" id="WP_255903061.1">
    <property type="nucleotide sequence ID" value="NZ_JAFMZO010000003.1"/>
</dbReference>
<sequence>MGKEHLHLVYFFFFILCAASAKQVSAQRDSATININLQNASIDELAKQIELQSDYRLYYDRPLFDSIRITASVSNSTPEAILKQAFSGTEFNYSIYGNSIFLTKGEQIMVVLPSQYSGETPNNVSAPKVQVADLAAPEQRVISTLENKIYTIGVNTNSQKTNATIAGYVKHSTSGEPLSGVAVFITKPRITAVTDAYGFYSLTLPKGRHELNLRAVSFKDTRRYILLLGDGKLDIGLQDQLLSLKEVVITADKTANIRRTQMGIEKLDIATIKQVPTVFGEADVLRVVLTLPGVKSVGESSTGFNVRGGSTDQNLILFNDATVFNPAHFFGFFSAFNPEVIKDVQLYKSSIPAKYGGRLASVLELNTREGNKKEYSGTAGIGLITSRLNFEGPIIKDKTSFIVGGRTTYSNWIMDLLPEKAGYRGAKASFYDLNLNVSHQQNERNSFYFTAYLSSDQSNLATDTTFRYSNQNLSLRWKHTFNNKLYSVVSGGVDKYEYNNYSNYLEEVDYSMKFSIQQNNLKATFNYYPTPKLNMEFGGSSILYKSKPGALLPYNERSLVVPDVLANEQAIESAIFVEPRYDLSDAITLNAGLRYSMYNNMGPGKVNFYAPGLPVTDANMVSTESYPKGKFIKTYHGPEFRLGARIALSPTFSVKAGYNTQRQYVHMLSNTTSMSPTDVWKLSDMNIKPQRGDQVSLGLYKNFKSNTIETSVEGYYKNIKDFLDYKSGAVLILNHKLEQDVLPTQGKAYGIEFLVKKLTGKLNGWLGYTYSRTLLKTEDITGTNSINGGKYYASNYDKPHDFTLIGNYRFSHRVSFSLNTTYSTGRPITLPVGRYFYKGGQRLLYSERNQYRIPDYFRSDISLNVLGNHKVRQLTHNSWTFGVYNLTGRKNAFASFFASENKVINGYKLSIFGTAIPFVNYNIRFK</sequence>
<evidence type="ECO:0000256" key="7">
    <source>
        <dbReference type="PROSITE-ProRule" id="PRU01360"/>
    </source>
</evidence>
<comment type="similarity">
    <text evidence="7">Belongs to the TonB-dependent receptor family.</text>
</comment>
<accession>A0ABW4ZKY7</accession>
<dbReference type="Proteomes" id="UP001597387">
    <property type="component" value="Unassembled WGS sequence"/>
</dbReference>
<dbReference type="Pfam" id="PF07715">
    <property type="entry name" value="Plug"/>
    <property type="match status" value="1"/>
</dbReference>
<keyword evidence="3 7" id="KW-1134">Transmembrane beta strand</keyword>